<reference evidence="1 2" key="1">
    <citation type="submission" date="2020-05" db="EMBL/GenBank/DDBJ databases">
        <title>Identification and distribution of gene clusters putatively required for synthesis of sphingolipid metabolism inhibitors in phylogenetically diverse species of the filamentous fungus Fusarium.</title>
        <authorList>
            <person name="Kim H.-S."/>
            <person name="Busman M."/>
            <person name="Brown D.W."/>
            <person name="Divon H."/>
            <person name="Uhlig S."/>
            <person name="Proctor R.H."/>
        </authorList>
    </citation>
    <scope>NUCLEOTIDE SEQUENCE [LARGE SCALE GENOMIC DNA]</scope>
    <source>
        <strain evidence="1 2">NRRL 20693</strain>
    </source>
</reference>
<dbReference type="Proteomes" id="UP000567885">
    <property type="component" value="Unassembled WGS sequence"/>
</dbReference>
<protein>
    <submittedName>
        <fullName evidence="1">Uncharacterized protein</fullName>
    </submittedName>
</protein>
<sequence length="141" mass="15734">MRSPSAGPSGGVMARRLEYGDAQYLPWNETVRKVVGFLWHHNKEWKEVNDYLWSKIMDQLPIQFDHMVHADIGHALKGILTTAEDIEKAQVTVGRVGKTSAGTRDGKNTPSTTSTDSFDEILHWIQGVELAEATDARDAEV</sequence>
<accession>A0A8H5WKZ1</accession>
<dbReference type="AlphaFoldDB" id="A0A8H5WKZ1"/>
<keyword evidence="2" id="KW-1185">Reference proteome</keyword>
<gene>
    <name evidence="1" type="ORF">FHETE_7411</name>
</gene>
<evidence type="ECO:0000313" key="1">
    <source>
        <dbReference type="EMBL" id="KAF5663706.1"/>
    </source>
</evidence>
<organism evidence="1 2">
    <name type="scientific">Fusarium heterosporum</name>
    <dbReference type="NCBI Taxonomy" id="42747"/>
    <lineage>
        <taxon>Eukaryota</taxon>
        <taxon>Fungi</taxon>
        <taxon>Dikarya</taxon>
        <taxon>Ascomycota</taxon>
        <taxon>Pezizomycotina</taxon>
        <taxon>Sordariomycetes</taxon>
        <taxon>Hypocreomycetidae</taxon>
        <taxon>Hypocreales</taxon>
        <taxon>Nectriaceae</taxon>
        <taxon>Fusarium</taxon>
        <taxon>Fusarium heterosporum species complex</taxon>
    </lineage>
</organism>
<name>A0A8H5WKZ1_FUSHE</name>
<proteinExistence type="predicted"/>
<evidence type="ECO:0000313" key="2">
    <source>
        <dbReference type="Proteomes" id="UP000567885"/>
    </source>
</evidence>
<dbReference type="EMBL" id="JAAGWQ010000143">
    <property type="protein sequence ID" value="KAF5663706.1"/>
    <property type="molecule type" value="Genomic_DNA"/>
</dbReference>
<comment type="caution">
    <text evidence="1">The sequence shown here is derived from an EMBL/GenBank/DDBJ whole genome shotgun (WGS) entry which is preliminary data.</text>
</comment>